<organism evidence="1 2">
    <name type="scientific">Liparis tanakae</name>
    <name type="common">Tanaka's snailfish</name>
    <dbReference type="NCBI Taxonomy" id="230148"/>
    <lineage>
        <taxon>Eukaryota</taxon>
        <taxon>Metazoa</taxon>
        <taxon>Chordata</taxon>
        <taxon>Craniata</taxon>
        <taxon>Vertebrata</taxon>
        <taxon>Euteleostomi</taxon>
        <taxon>Actinopterygii</taxon>
        <taxon>Neopterygii</taxon>
        <taxon>Teleostei</taxon>
        <taxon>Neoteleostei</taxon>
        <taxon>Acanthomorphata</taxon>
        <taxon>Eupercaria</taxon>
        <taxon>Perciformes</taxon>
        <taxon>Cottioidei</taxon>
        <taxon>Cottales</taxon>
        <taxon>Liparidae</taxon>
        <taxon>Liparis</taxon>
    </lineage>
</organism>
<proteinExistence type="predicted"/>
<keyword evidence="2" id="KW-1185">Reference proteome</keyword>
<gene>
    <name evidence="1" type="ORF">EYF80_018549</name>
</gene>
<name>A0A4Z2I062_9TELE</name>
<sequence length="159" mass="17214">MSASCWYTSAGSQNCSARSNTFFRLSSVPYMFSRLSRATHTFSFSCSSLDQHKHEGPLGHGAGLLDLGGLQMVSHVLEPEQGAVGGGEEQALEGAAILGPQARIHELRLALHQGLLRRLLLLLELVARPLLGLAGGERRGGRTMSLKARCFEITKDVER</sequence>
<reference evidence="1 2" key="1">
    <citation type="submission" date="2019-03" db="EMBL/GenBank/DDBJ databases">
        <title>First draft genome of Liparis tanakae, snailfish: a comprehensive survey of snailfish specific genes.</title>
        <authorList>
            <person name="Kim W."/>
            <person name="Song I."/>
            <person name="Jeong J.-H."/>
            <person name="Kim D."/>
            <person name="Kim S."/>
            <person name="Ryu S."/>
            <person name="Song J.Y."/>
            <person name="Lee S.K."/>
        </authorList>
    </citation>
    <scope>NUCLEOTIDE SEQUENCE [LARGE SCALE GENOMIC DNA]</scope>
    <source>
        <tissue evidence="1">Muscle</tissue>
    </source>
</reference>
<accession>A0A4Z2I062</accession>
<dbReference type="Proteomes" id="UP000314294">
    <property type="component" value="Unassembled WGS sequence"/>
</dbReference>
<dbReference type="EMBL" id="SRLO01000153">
    <property type="protein sequence ID" value="TNN71201.1"/>
    <property type="molecule type" value="Genomic_DNA"/>
</dbReference>
<protein>
    <submittedName>
        <fullName evidence="1">Uncharacterized protein</fullName>
    </submittedName>
</protein>
<dbReference type="AlphaFoldDB" id="A0A4Z2I062"/>
<evidence type="ECO:0000313" key="1">
    <source>
        <dbReference type="EMBL" id="TNN71201.1"/>
    </source>
</evidence>
<evidence type="ECO:0000313" key="2">
    <source>
        <dbReference type="Proteomes" id="UP000314294"/>
    </source>
</evidence>
<dbReference type="OrthoDB" id="10526119at2759"/>
<comment type="caution">
    <text evidence="1">The sequence shown here is derived from an EMBL/GenBank/DDBJ whole genome shotgun (WGS) entry which is preliminary data.</text>
</comment>